<keyword evidence="2 5" id="KW-0808">Transferase</keyword>
<dbReference type="NCBIfam" id="TIGR00696">
    <property type="entry name" value="wecG_tagA_cpsF"/>
    <property type="match status" value="1"/>
</dbReference>
<evidence type="ECO:0000313" key="6">
    <source>
        <dbReference type="EMBL" id="KYZ77153.1"/>
    </source>
</evidence>
<name>A0A154BT21_ANASB</name>
<comment type="pathway">
    <text evidence="5">Cell wall biogenesis; teichoic acid biosynthesis.</text>
</comment>
<evidence type="ECO:0000256" key="3">
    <source>
        <dbReference type="ARBA" id="ARBA00022944"/>
    </source>
</evidence>
<gene>
    <name evidence="6" type="ORF">AXX12_03200</name>
</gene>
<organism evidence="6 7">
    <name type="scientific">Anaerosporomusa subterranea</name>
    <dbReference type="NCBI Taxonomy" id="1794912"/>
    <lineage>
        <taxon>Bacteria</taxon>
        <taxon>Bacillati</taxon>
        <taxon>Bacillota</taxon>
        <taxon>Negativicutes</taxon>
        <taxon>Acetonemataceae</taxon>
        <taxon>Anaerosporomusa</taxon>
    </lineage>
</organism>
<dbReference type="GO" id="GO:0071555">
    <property type="term" value="P:cell wall organization"/>
    <property type="evidence" value="ECO:0007669"/>
    <property type="project" value="UniProtKB-KW"/>
</dbReference>
<dbReference type="GO" id="GO:0047244">
    <property type="term" value="F:N-acetylglucosaminyldiphosphoundecaprenol N-acetyl-beta-D-mannosaminyltransferase activity"/>
    <property type="evidence" value="ECO:0007669"/>
    <property type="project" value="UniProtKB-UniRule"/>
</dbReference>
<keyword evidence="1 5" id="KW-0328">Glycosyltransferase</keyword>
<accession>A0A154BT21</accession>
<comment type="similarity">
    <text evidence="5">Belongs to the glycosyltransferase 26 family. TagA/TarA subfamily.</text>
</comment>
<dbReference type="GO" id="GO:0019350">
    <property type="term" value="P:teichoic acid biosynthetic process"/>
    <property type="evidence" value="ECO:0007669"/>
    <property type="project" value="UniProtKB-UniRule"/>
</dbReference>
<dbReference type="RefSeq" id="WP_066238958.1">
    <property type="nucleotide sequence ID" value="NZ_LSGP01000013.1"/>
</dbReference>
<proteinExistence type="inferred from homology"/>
<keyword evidence="7" id="KW-1185">Reference proteome</keyword>
<dbReference type="EMBL" id="LSGP01000013">
    <property type="protein sequence ID" value="KYZ77153.1"/>
    <property type="molecule type" value="Genomic_DNA"/>
</dbReference>
<dbReference type="InterPro" id="IPR004629">
    <property type="entry name" value="WecG_TagA_CpsF"/>
</dbReference>
<dbReference type="Proteomes" id="UP000076268">
    <property type="component" value="Unassembled WGS sequence"/>
</dbReference>
<dbReference type="OrthoDB" id="9771846at2"/>
<protein>
    <recommendedName>
        <fullName evidence="5">N-acetylglucosaminyldiphosphoundecaprenol N-acetyl-beta-D-mannosaminyltransferase</fullName>
        <ecNumber evidence="5">2.4.1.187</ecNumber>
    </recommendedName>
    <alternativeName>
        <fullName evidence="5">N-acetylmannosaminyltransferase</fullName>
    </alternativeName>
    <alternativeName>
        <fullName evidence="5">UDP-N-acetylmannosamine transferase</fullName>
    </alternativeName>
    <alternativeName>
        <fullName evidence="5">UDP-N-acetylmannosamine:N-acetylglucosaminyl pyrophosphorylundecaprenol N-acetylmannosaminyltransferase</fullName>
    </alternativeName>
</protein>
<comment type="caution">
    <text evidence="6">The sequence shown here is derived from an EMBL/GenBank/DDBJ whole genome shotgun (WGS) entry which is preliminary data.</text>
</comment>
<evidence type="ECO:0000256" key="4">
    <source>
        <dbReference type="ARBA" id="ARBA00023316"/>
    </source>
</evidence>
<evidence type="ECO:0000256" key="1">
    <source>
        <dbReference type="ARBA" id="ARBA00022676"/>
    </source>
</evidence>
<comment type="catalytic activity">
    <reaction evidence="5">
        <text>UDP-N-acetyl-alpha-D-mannosamine + N-acetyl-alpha-D-glucosaminyl-di-trans,octa-cis-undecaprenyl diphosphate = N-acetyl-beta-D-mannosaminyl-(1-&gt;4)-N-acetyl-alpha-D-glucosaminyl di-trans,octa-cis-undecaprenyl diphosphate + UDP + H(+)</text>
        <dbReference type="Rhea" id="RHEA:16053"/>
        <dbReference type="ChEBI" id="CHEBI:15378"/>
        <dbReference type="ChEBI" id="CHEBI:58223"/>
        <dbReference type="ChEBI" id="CHEBI:62959"/>
        <dbReference type="ChEBI" id="CHEBI:68623"/>
        <dbReference type="ChEBI" id="CHEBI:132210"/>
        <dbReference type="EC" id="2.4.1.187"/>
    </reaction>
</comment>
<dbReference type="Pfam" id="PF03808">
    <property type="entry name" value="Glyco_tran_WecG"/>
    <property type="match status" value="1"/>
</dbReference>
<dbReference type="HAMAP" id="MF_02070">
    <property type="entry name" value="TagA_TarA"/>
    <property type="match status" value="1"/>
</dbReference>
<sequence>MRERATVLGVGIDKVTMDEAVARVGEFIGEDCPKLVATANAEMVMLAQSDTKLAAILASADLVVPDGAGVVWAARYSGQAVAERVAGFDLTQRLLALAAQSGYRVYFFGGSPGVAEAAAVTAQQLYPGVRIVGIRNGFFQESDQTAIIDEIRQASPHILLAALGVPKQEKWLHNHLSALEVPVCMGVGGTFDVMAGVATRAPRWMQQAGLEWLYRLLRQPQRLGRMMALPKFVLRVLSAKNH</sequence>
<keyword evidence="4 5" id="KW-0961">Cell wall biogenesis/degradation</keyword>
<reference evidence="6 7" key="1">
    <citation type="submission" date="2016-02" db="EMBL/GenBank/DDBJ databases">
        <title>Anaerosporomusa subterraneum gen. nov., sp. nov., a spore-forming obligate anaerobe isolated from saprolite.</title>
        <authorList>
            <person name="Choi J.K."/>
            <person name="Shah M."/>
            <person name="Yee N."/>
        </authorList>
    </citation>
    <scope>NUCLEOTIDE SEQUENCE [LARGE SCALE GENOMIC DNA]</scope>
    <source>
        <strain evidence="6 7">RU4</strain>
    </source>
</reference>
<evidence type="ECO:0000256" key="2">
    <source>
        <dbReference type="ARBA" id="ARBA00022679"/>
    </source>
</evidence>
<dbReference type="PANTHER" id="PTHR34136">
    <property type="match status" value="1"/>
</dbReference>
<dbReference type="CDD" id="cd06533">
    <property type="entry name" value="Glyco_transf_WecG_TagA"/>
    <property type="match status" value="1"/>
</dbReference>
<evidence type="ECO:0000313" key="7">
    <source>
        <dbReference type="Proteomes" id="UP000076268"/>
    </source>
</evidence>
<comment type="function">
    <text evidence="5">Catalyzes the conversion of GlcNAc-PP-undecaprenol into ManNAc-GlcNAc-PP-undecaprenol, the first committed lipid intermediate in the de novo synthesis of teichoic acid.</text>
</comment>
<dbReference type="PANTHER" id="PTHR34136:SF1">
    <property type="entry name" value="UDP-N-ACETYL-D-MANNOSAMINURONIC ACID TRANSFERASE"/>
    <property type="match status" value="1"/>
</dbReference>
<keyword evidence="3 5" id="KW-0777">Teichoic acid biosynthesis</keyword>
<dbReference type="EC" id="2.4.1.187" evidence="5"/>
<dbReference type="UniPathway" id="UPA00632"/>
<dbReference type="STRING" id="1794912.AXX12_03200"/>
<dbReference type="InterPro" id="IPR034714">
    <property type="entry name" value="TagA_TarA"/>
</dbReference>
<evidence type="ECO:0000256" key="5">
    <source>
        <dbReference type="HAMAP-Rule" id="MF_02070"/>
    </source>
</evidence>
<dbReference type="AlphaFoldDB" id="A0A154BT21"/>